<feature type="domain" description="ShKT" evidence="3">
    <location>
        <begin position="330"/>
        <end position="368"/>
    </location>
</feature>
<accession>A0AAU9WAX2</accession>
<dbReference type="Gene3D" id="1.10.10.1940">
    <property type="match status" value="3"/>
</dbReference>
<dbReference type="AlphaFoldDB" id="A0AAU9WAX2"/>
<protein>
    <recommendedName>
        <fullName evidence="3">ShKT domain-containing protein</fullName>
    </recommendedName>
</protein>
<dbReference type="InterPro" id="IPR003582">
    <property type="entry name" value="ShKT_dom"/>
</dbReference>
<dbReference type="PROSITE" id="PS51670">
    <property type="entry name" value="SHKT"/>
    <property type="match status" value="7"/>
</dbReference>
<dbReference type="PANTHER" id="PTHR21724:SF109">
    <property type="entry name" value="SHKT DOMAIN-CONTAINING PROTEIN"/>
    <property type="match status" value="1"/>
</dbReference>
<name>A0AAU9WAX2_9CNID</name>
<organism evidence="4 5">
    <name type="scientific">Pocillopora meandrina</name>
    <dbReference type="NCBI Taxonomy" id="46732"/>
    <lineage>
        <taxon>Eukaryota</taxon>
        <taxon>Metazoa</taxon>
        <taxon>Cnidaria</taxon>
        <taxon>Anthozoa</taxon>
        <taxon>Hexacorallia</taxon>
        <taxon>Scleractinia</taxon>
        <taxon>Astrocoeniina</taxon>
        <taxon>Pocilloporidae</taxon>
        <taxon>Pocillopora</taxon>
    </lineage>
</organism>
<dbReference type="GO" id="GO:0090729">
    <property type="term" value="F:toxin activity"/>
    <property type="evidence" value="ECO:0007669"/>
    <property type="project" value="UniProtKB-KW"/>
</dbReference>
<dbReference type="Proteomes" id="UP001159428">
    <property type="component" value="Unassembled WGS sequence"/>
</dbReference>
<evidence type="ECO:0000256" key="1">
    <source>
        <dbReference type="ARBA" id="ARBA00022656"/>
    </source>
</evidence>
<keyword evidence="1" id="KW-0800">Toxin</keyword>
<evidence type="ECO:0000313" key="4">
    <source>
        <dbReference type="EMBL" id="CAH3103414.1"/>
    </source>
</evidence>
<keyword evidence="5" id="KW-1185">Reference proteome</keyword>
<feature type="domain" description="ShKT" evidence="3">
    <location>
        <begin position="88"/>
        <end position="126"/>
    </location>
</feature>
<gene>
    <name evidence="4" type="ORF">PMEA_00035113</name>
</gene>
<evidence type="ECO:0000256" key="2">
    <source>
        <dbReference type="PROSITE-ProRule" id="PRU01005"/>
    </source>
</evidence>
<sequence>SHKCNRVDSDAKDSCSTIHIAASLKNLTKMKGIIFAFVFSVNIPICIGRNVQALHAYDHVHKPGLSSRELKLADEGRPSETTQSPVVCEDDPNYADGCPRKAAVTNYCTEQEEFMRRHCAKSCKFCSEASTAQPTTEAIKPPAPAATTGPTEKPLKPGEIGCADNPQFKDPCADIASTPGLCQEQEDFTRKNCKSSCGWCGRESEKPTSPVVCEDDPNYADGCPLKAAVTNYCRDQEEFMRRHCAKSCKFCKGASTAQPTTEAIKPPAPVVCDDDPNYADRCPEKAAVINYCNDQKKFMRKHCAKSCNFCGEASTTRPTEKPPKPGEIECADNTQFKDQCADIALTPGLCQEQEDFTRKNCKSSCGWCGSPATKPPIQEICDEDAPKWRHKCPIWAAMGECEIRRKFKFYEHYCPKSCKFPCKKEPTVNPNATKPPSPPAFCRDRDRNCEWWKSFGMCENPGRNSSMAVYCGVTCGFCKAPTPEECYDKGNNCQELKNAGLCSSTRADMEYEVKTNCLQTCEFCGKGL</sequence>
<feature type="domain" description="ShKT" evidence="3">
    <location>
        <begin position="442"/>
        <end position="478"/>
    </location>
</feature>
<dbReference type="EMBL" id="CALNXJ010000009">
    <property type="protein sequence ID" value="CAH3103414.1"/>
    <property type="molecule type" value="Genomic_DNA"/>
</dbReference>
<proteinExistence type="predicted"/>
<comment type="caution">
    <text evidence="2">Lacks conserved residue(s) required for the propagation of feature annotation.</text>
</comment>
<feature type="domain" description="ShKT" evidence="3">
    <location>
        <begin position="272"/>
        <end position="310"/>
    </location>
</feature>
<reference evidence="4 5" key="1">
    <citation type="submission" date="2022-05" db="EMBL/GenBank/DDBJ databases">
        <authorList>
            <consortium name="Genoscope - CEA"/>
            <person name="William W."/>
        </authorList>
    </citation>
    <scope>NUCLEOTIDE SEQUENCE [LARGE SCALE GENOMIC DNA]</scope>
</reference>
<feature type="domain" description="ShKT" evidence="3">
    <location>
        <begin position="213"/>
        <end position="251"/>
    </location>
</feature>
<dbReference type="SMART" id="SM00254">
    <property type="entry name" value="ShKT"/>
    <property type="match status" value="8"/>
</dbReference>
<evidence type="ECO:0000259" key="3">
    <source>
        <dbReference type="PROSITE" id="PS51670"/>
    </source>
</evidence>
<feature type="domain" description="ShKT" evidence="3">
    <location>
        <begin position="162"/>
        <end position="200"/>
    </location>
</feature>
<feature type="domain" description="ShKT" evidence="3">
    <location>
        <begin position="486"/>
        <end position="524"/>
    </location>
</feature>
<feature type="non-terminal residue" evidence="4">
    <location>
        <position position="1"/>
    </location>
</feature>
<comment type="caution">
    <text evidence="4">The sequence shown here is derived from an EMBL/GenBank/DDBJ whole genome shotgun (WGS) entry which is preliminary data.</text>
</comment>
<evidence type="ECO:0000313" key="5">
    <source>
        <dbReference type="Proteomes" id="UP001159428"/>
    </source>
</evidence>
<dbReference type="Pfam" id="PF01549">
    <property type="entry name" value="ShK"/>
    <property type="match status" value="8"/>
</dbReference>
<dbReference type="PANTHER" id="PTHR21724">
    <property type="entry name" value="SHKT DOMAIN-CONTAINING PROTEIN"/>
    <property type="match status" value="1"/>
</dbReference>